<gene>
    <name evidence="2" type="ORF">WB403_03515</name>
</gene>
<evidence type="ECO:0000313" key="3">
    <source>
        <dbReference type="Proteomes" id="UP001365781"/>
    </source>
</evidence>
<dbReference type="EC" id="3.1.-.-" evidence="2"/>
<dbReference type="Pfam" id="PF01844">
    <property type="entry name" value="HNH"/>
    <property type="match status" value="1"/>
</dbReference>
<feature type="domain" description="HNH" evidence="1">
    <location>
        <begin position="186"/>
        <end position="218"/>
    </location>
</feature>
<sequence length="316" mass="36390">MDTQPIEKFYRTLDRALGNRWSELDLKEVAELSAPSGLLGRNEWILRADYSITVGRWFIEGLVDLGRYARNTENIGYLFREILQRLQEMDPQAPKDELQQIARQLTSFAWRDVKARREAGRERIDNALRSAVWFRDEPLQRCYLCGYRFCPQARDLFLRRTSDPVEPHKLVDFTRPRGVRSRHLRVELDHVVPVAEGGTTDEDNLRLACGWCNNVKSNLWSVYDAKAWSIGVLEHPSLGVISVPQPFWTLRVVATRARCEAPQGCGARLIDHELFAAPRNIKGALTPTNLMVVCREHDPWAGHRLVSPRLLPGRRK</sequence>
<comment type="caution">
    <text evidence="2">The sequence shown here is derived from an EMBL/GenBank/DDBJ whole genome shotgun (WGS) entry which is preliminary data.</text>
</comment>
<reference evidence="2 3" key="1">
    <citation type="submission" date="2024-03" db="EMBL/GenBank/DDBJ databases">
        <title>First Report of Pectobacterium brasiliscabiei causing potato scab in china.</title>
        <authorList>
            <person name="Handique U."/>
        </authorList>
    </citation>
    <scope>NUCLEOTIDE SEQUENCE [LARGE SCALE GENOMIC DNA]</scope>
    <source>
        <strain evidence="2 3">ZRIMU1503</strain>
    </source>
</reference>
<dbReference type="GO" id="GO:0016787">
    <property type="term" value="F:hydrolase activity"/>
    <property type="evidence" value="ECO:0007669"/>
    <property type="project" value="UniProtKB-KW"/>
</dbReference>
<proteinExistence type="predicted"/>
<dbReference type="GO" id="GO:0004519">
    <property type="term" value="F:endonuclease activity"/>
    <property type="evidence" value="ECO:0007669"/>
    <property type="project" value="UniProtKB-KW"/>
</dbReference>
<name>A0ABU8G4V4_9ACTN</name>
<protein>
    <submittedName>
        <fullName evidence="2">HNH endonuclease signature motif containing protein</fullName>
        <ecNumber evidence="2">3.1.-.-</ecNumber>
    </submittedName>
</protein>
<keyword evidence="2" id="KW-0255">Endonuclease</keyword>
<keyword evidence="2" id="KW-0540">Nuclease</keyword>
<keyword evidence="3" id="KW-1185">Reference proteome</keyword>
<dbReference type="InterPro" id="IPR002711">
    <property type="entry name" value="HNH"/>
</dbReference>
<dbReference type="RefSeq" id="WP_336538157.1">
    <property type="nucleotide sequence ID" value="NZ_JBBAYL010000005.1"/>
</dbReference>
<keyword evidence="2" id="KW-0378">Hydrolase</keyword>
<dbReference type="Gene3D" id="1.10.30.50">
    <property type="match status" value="1"/>
</dbReference>
<organism evidence="2 3">
    <name type="scientific">Streptomyces brasiliscabiei</name>
    <dbReference type="NCBI Taxonomy" id="2736302"/>
    <lineage>
        <taxon>Bacteria</taxon>
        <taxon>Bacillati</taxon>
        <taxon>Actinomycetota</taxon>
        <taxon>Actinomycetes</taxon>
        <taxon>Kitasatosporales</taxon>
        <taxon>Streptomycetaceae</taxon>
        <taxon>Streptomyces</taxon>
    </lineage>
</organism>
<dbReference type="Proteomes" id="UP001365781">
    <property type="component" value="Unassembled WGS sequence"/>
</dbReference>
<dbReference type="CDD" id="cd00085">
    <property type="entry name" value="HNHc"/>
    <property type="match status" value="1"/>
</dbReference>
<evidence type="ECO:0000313" key="2">
    <source>
        <dbReference type="EMBL" id="MEI5608218.1"/>
    </source>
</evidence>
<evidence type="ECO:0000259" key="1">
    <source>
        <dbReference type="Pfam" id="PF01844"/>
    </source>
</evidence>
<accession>A0ABU8G4V4</accession>
<dbReference type="InterPro" id="IPR003615">
    <property type="entry name" value="HNH_nuc"/>
</dbReference>
<dbReference type="EMBL" id="JBBAYM010000002">
    <property type="protein sequence ID" value="MEI5608218.1"/>
    <property type="molecule type" value="Genomic_DNA"/>
</dbReference>